<dbReference type="PANTHER" id="PTHR21879">
    <property type="entry name" value="FI03362P-RELATED-RELATED"/>
    <property type="match status" value="1"/>
</dbReference>
<dbReference type="GO" id="GO:0016020">
    <property type="term" value="C:membrane"/>
    <property type="evidence" value="ECO:0007669"/>
    <property type="project" value="TreeGrafter"/>
</dbReference>
<proteinExistence type="predicted"/>
<evidence type="ECO:0000313" key="3">
    <source>
        <dbReference type="Proteomes" id="UP000838756"/>
    </source>
</evidence>
<comment type="caution">
    <text evidence="2">The sequence shown here is derived from an EMBL/GenBank/DDBJ whole genome shotgun (WGS) entry which is preliminary data.</text>
</comment>
<dbReference type="PANTHER" id="PTHR21879:SF8">
    <property type="entry name" value="OSIRIS 23"/>
    <property type="match status" value="1"/>
</dbReference>
<accession>A0A8S4S8Y8</accession>
<sequence length="429" mass="48371">MYGFPLSIIIVMVPVITLTYSSGLNIIMTSIAERGHDIDRHANAQILTQKFARARNGIAGKMKYVMLQNVIMKLELYTLALILVSNGISAGTNDTKGNESDTDTYISRFIADLWLEGTDVVRIIWRDCSKKLVDVKDVIDHKEYYPKFVRCMKRKTLRALDRCLNPDVVPLADGVNLVRFELVDHSGNVLHENGTSSWTEKEFEEGEWRNLALQRMAKVLRTHVIKFDFEDNSIVDKVEYRGRRRHQMMTMMMFGVVSIGMVLIPMGFQFLSVLGGKALLLAKMALILASIQGLKKIAASPISYGFYQGYPYDHYERSREWPPSGILPRSTNPNSPLNQANIKDNSRNIKSEPNIETKVNGKAVKQETRQFPVYSGALNLPPPSIFTVVDQPSPLVDLTTRPGEVQADYTLDLPYNGFHFQSPTPVVPA</sequence>
<dbReference type="AlphaFoldDB" id="A0A8S4S8Y8"/>
<reference evidence="2" key="1">
    <citation type="submission" date="2022-03" db="EMBL/GenBank/DDBJ databases">
        <authorList>
            <person name="Lindestad O."/>
        </authorList>
    </citation>
    <scope>NUCLEOTIDE SEQUENCE</scope>
</reference>
<protein>
    <submittedName>
        <fullName evidence="2">Jg1410 protein</fullName>
    </submittedName>
</protein>
<dbReference type="InterPro" id="IPR012464">
    <property type="entry name" value="DUF1676"/>
</dbReference>
<name>A0A8S4S8Y8_9NEOP</name>
<feature type="transmembrane region" description="Helical" evidence="1">
    <location>
        <begin position="249"/>
        <end position="268"/>
    </location>
</feature>
<keyword evidence="1" id="KW-0472">Membrane</keyword>
<dbReference type="Proteomes" id="UP000838756">
    <property type="component" value="Unassembled WGS sequence"/>
</dbReference>
<organism evidence="2 3">
    <name type="scientific">Pararge aegeria aegeria</name>
    <dbReference type="NCBI Taxonomy" id="348720"/>
    <lineage>
        <taxon>Eukaryota</taxon>
        <taxon>Metazoa</taxon>
        <taxon>Ecdysozoa</taxon>
        <taxon>Arthropoda</taxon>
        <taxon>Hexapoda</taxon>
        <taxon>Insecta</taxon>
        <taxon>Pterygota</taxon>
        <taxon>Neoptera</taxon>
        <taxon>Endopterygota</taxon>
        <taxon>Lepidoptera</taxon>
        <taxon>Glossata</taxon>
        <taxon>Ditrysia</taxon>
        <taxon>Papilionoidea</taxon>
        <taxon>Nymphalidae</taxon>
        <taxon>Satyrinae</taxon>
        <taxon>Satyrini</taxon>
        <taxon>Parargina</taxon>
        <taxon>Pararge</taxon>
    </lineage>
</organism>
<gene>
    <name evidence="2" type="primary">jg1410</name>
    <name evidence="2" type="ORF">PAEG_LOCUS21783</name>
</gene>
<dbReference type="Pfam" id="PF07898">
    <property type="entry name" value="DUF1676"/>
    <property type="match status" value="1"/>
</dbReference>
<feature type="transmembrane region" description="Helical" evidence="1">
    <location>
        <begin position="6"/>
        <end position="27"/>
    </location>
</feature>
<keyword evidence="3" id="KW-1185">Reference proteome</keyword>
<dbReference type="EMBL" id="CAKXAJ010025983">
    <property type="protein sequence ID" value="CAH2248712.1"/>
    <property type="molecule type" value="Genomic_DNA"/>
</dbReference>
<keyword evidence="1" id="KW-1133">Transmembrane helix</keyword>
<evidence type="ECO:0000313" key="2">
    <source>
        <dbReference type="EMBL" id="CAH2248712.1"/>
    </source>
</evidence>
<evidence type="ECO:0000256" key="1">
    <source>
        <dbReference type="SAM" id="Phobius"/>
    </source>
</evidence>
<keyword evidence="1" id="KW-0812">Transmembrane</keyword>
<dbReference type="OrthoDB" id="7683472at2759"/>